<proteinExistence type="predicted"/>
<dbReference type="EMBL" id="SRLO01000285">
    <property type="protein sequence ID" value="TNN62868.1"/>
    <property type="molecule type" value="Genomic_DNA"/>
</dbReference>
<gene>
    <name evidence="1" type="ORF">EYF80_026943</name>
</gene>
<name>A0A4Z2HAG5_9TELE</name>
<accession>A0A4Z2HAG5</accession>
<sequence length="78" mass="8696">MDFLSIHKFPDTTGLDYYSHASLHRGILFGSTTMCEVFQLDQLSGWNQMKAASRACLFHVASSRVLPCPLVLCCCIVL</sequence>
<evidence type="ECO:0000313" key="1">
    <source>
        <dbReference type="EMBL" id="TNN62868.1"/>
    </source>
</evidence>
<reference evidence="1 2" key="1">
    <citation type="submission" date="2019-03" db="EMBL/GenBank/DDBJ databases">
        <title>First draft genome of Liparis tanakae, snailfish: a comprehensive survey of snailfish specific genes.</title>
        <authorList>
            <person name="Kim W."/>
            <person name="Song I."/>
            <person name="Jeong J.-H."/>
            <person name="Kim D."/>
            <person name="Kim S."/>
            <person name="Ryu S."/>
            <person name="Song J.Y."/>
            <person name="Lee S.K."/>
        </authorList>
    </citation>
    <scope>NUCLEOTIDE SEQUENCE [LARGE SCALE GENOMIC DNA]</scope>
    <source>
        <tissue evidence="1">Muscle</tissue>
    </source>
</reference>
<evidence type="ECO:0000313" key="2">
    <source>
        <dbReference type="Proteomes" id="UP000314294"/>
    </source>
</evidence>
<protein>
    <submittedName>
        <fullName evidence="1">Uncharacterized protein</fullName>
    </submittedName>
</protein>
<keyword evidence="2" id="KW-1185">Reference proteome</keyword>
<organism evidence="1 2">
    <name type="scientific">Liparis tanakae</name>
    <name type="common">Tanaka's snailfish</name>
    <dbReference type="NCBI Taxonomy" id="230148"/>
    <lineage>
        <taxon>Eukaryota</taxon>
        <taxon>Metazoa</taxon>
        <taxon>Chordata</taxon>
        <taxon>Craniata</taxon>
        <taxon>Vertebrata</taxon>
        <taxon>Euteleostomi</taxon>
        <taxon>Actinopterygii</taxon>
        <taxon>Neopterygii</taxon>
        <taxon>Teleostei</taxon>
        <taxon>Neoteleostei</taxon>
        <taxon>Acanthomorphata</taxon>
        <taxon>Eupercaria</taxon>
        <taxon>Perciformes</taxon>
        <taxon>Cottioidei</taxon>
        <taxon>Cottales</taxon>
        <taxon>Liparidae</taxon>
        <taxon>Liparis</taxon>
    </lineage>
</organism>
<dbReference type="Proteomes" id="UP000314294">
    <property type="component" value="Unassembled WGS sequence"/>
</dbReference>
<dbReference type="AlphaFoldDB" id="A0A4Z2HAG5"/>
<comment type="caution">
    <text evidence="1">The sequence shown here is derived from an EMBL/GenBank/DDBJ whole genome shotgun (WGS) entry which is preliminary data.</text>
</comment>